<dbReference type="SUPFAM" id="SSF56784">
    <property type="entry name" value="HAD-like"/>
    <property type="match status" value="1"/>
</dbReference>
<dbReference type="InterPro" id="IPR036412">
    <property type="entry name" value="HAD-like_sf"/>
</dbReference>
<dbReference type="EMBL" id="BAAABV010000017">
    <property type="protein sequence ID" value="GAA0293968.1"/>
    <property type="molecule type" value="Genomic_DNA"/>
</dbReference>
<reference evidence="2" key="1">
    <citation type="journal article" date="2019" name="Int. J. Syst. Evol. Microbiol.">
        <title>The Global Catalogue of Microorganisms (GCM) 10K type strain sequencing project: providing services to taxonomists for standard genome sequencing and annotation.</title>
        <authorList>
            <consortium name="The Broad Institute Genomics Platform"/>
            <consortium name="The Broad Institute Genome Sequencing Center for Infectious Disease"/>
            <person name="Wu L."/>
            <person name="Ma J."/>
        </authorList>
    </citation>
    <scope>NUCLEOTIDE SEQUENCE [LARGE SCALE GENOMIC DNA]</scope>
    <source>
        <strain evidence="2">JCM 4505</strain>
    </source>
</reference>
<dbReference type="Gene3D" id="3.40.50.1000">
    <property type="entry name" value="HAD superfamily/HAD-like"/>
    <property type="match status" value="1"/>
</dbReference>
<dbReference type="RefSeq" id="WP_344159900.1">
    <property type="nucleotide sequence ID" value="NZ_BAAABV010000017.1"/>
</dbReference>
<dbReference type="NCBIfam" id="TIGR01509">
    <property type="entry name" value="HAD-SF-IA-v3"/>
    <property type="match status" value="1"/>
</dbReference>
<dbReference type="InterPro" id="IPR023214">
    <property type="entry name" value="HAD_sf"/>
</dbReference>
<dbReference type="InterPro" id="IPR041492">
    <property type="entry name" value="HAD_2"/>
</dbReference>
<gene>
    <name evidence="1" type="primary">ppaX</name>
    <name evidence="1" type="ORF">GCM10010302_35770</name>
</gene>
<protein>
    <submittedName>
        <fullName evidence="1">Pyrophosphatase PpaX</fullName>
    </submittedName>
</protein>
<dbReference type="Gene3D" id="1.10.150.240">
    <property type="entry name" value="Putative phosphatase, domain 2"/>
    <property type="match status" value="1"/>
</dbReference>
<dbReference type="InterPro" id="IPR023198">
    <property type="entry name" value="PGP-like_dom2"/>
</dbReference>
<dbReference type="InterPro" id="IPR006439">
    <property type="entry name" value="HAD-SF_hydro_IA"/>
</dbReference>
<evidence type="ECO:0000313" key="1">
    <source>
        <dbReference type="EMBL" id="GAA0293968.1"/>
    </source>
</evidence>
<organism evidence="1 2">
    <name type="scientific">Streptomyces polychromogenes</name>
    <dbReference type="NCBI Taxonomy" id="67342"/>
    <lineage>
        <taxon>Bacteria</taxon>
        <taxon>Bacillati</taxon>
        <taxon>Actinomycetota</taxon>
        <taxon>Actinomycetes</taxon>
        <taxon>Kitasatosporales</taxon>
        <taxon>Streptomycetaceae</taxon>
        <taxon>Streptomyces</taxon>
    </lineage>
</organism>
<dbReference type="SFLD" id="SFLDS00003">
    <property type="entry name" value="Haloacid_Dehalogenase"/>
    <property type="match status" value="1"/>
</dbReference>
<accession>A0ABP3F4Z3</accession>
<dbReference type="Proteomes" id="UP001501867">
    <property type="component" value="Unassembled WGS sequence"/>
</dbReference>
<comment type="caution">
    <text evidence="1">The sequence shown here is derived from an EMBL/GenBank/DDBJ whole genome shotgun (WGS) entry which is preliminary data.</text>
</comment>
<keyword evidence="2" id="KW-1185">Reference proteome</keyword>
<dbReference type="Pfam" id="PF13419">
    <property type="entry name" value="HAD_2"/>
    <property type="match status" value="1"/>
</dbReference>
<dbReference type="InterPro" id="IPR050155">
    <property type="entry name" value="HAD-like_hydrolase_sf"/>
</dbReference>
<proteinExistence type="predicted"/>
<sequence>MKRAVLFDLDGVLLDSHAAQLATLAGFATSALDRRVTVADLPTGAATVPRQQVLAELGLSGAINDDGWDAATATASLGTEVFPFVGETLTALRAADVATGIVTLRSRRRVGWLVPPDILDLIDTIVCFEDAAPKPAPDGLLLALRQLDVAPADAVFVGDTEPDVHAARAAGVRAVGAGWGFAGPDALSQAGANLVLPHAAALADVLLLLLAGAEPPHRNSKRS</sequence>
<dbReference type="PANTHER" id="PTHR43434:SF1">
    <property type="entry name" value="PHOSPHOGLYCOLATE PHOSPHATASE"/>
    <property type="match status" value="1"/>
</dbReference>
<dbReference type="SFLD" id="SFLDG01129">
    <property type="entry name" value="C1.5:_HAD__Beta-PGM__Phosphata"/>
    <property type="match status" value="1"/>
</dbReference>
<evidence type="ECO:0000313" key="2">
    <source>
        <dbReference type="Proteomes" id="UP001501867"/>
    </source>
</evidence>
<dbReference type="PANTHER" id="PTHR43434">
    <property type="entry name" value="PHOSPHOGLYCOLATE PHOSPHATASE"/>
    <property type="match status" value="1"/>
</dbReference>
<name>A0ABP3F4Z3_9ACTN</name>